<dbReference type="CDD" id="cd09272">
    <property type="entry name" value="RNase_HI_RT_Ty1"/>
    <property type="match status" value="1"/>
</dbReference>
<comment type="caution">
    <text evidence="1">The sequence shown here is derived from an EMBL/GenBank/DDBJ whole genome shotgun (WGS) entry which is preliminary data.</text>
</comment>
<organism evidence="1 2">
    <name type="scientific">Taxus chinensis</name>
    <name type="common">Chinese yew</name>
    <name type="synonym">Taxus wallichiana var. chinensis</name>
    <dbReference type="NCBI Taxonomy" id="29808"/>
    <lineage>
        <taxon>Eukaryota</taxon>
        <taxon>Viridiplantae</taxon>
        <taxon>Streptophyta</taxon>
        <taxon>Embryophyta</taxon>
        <taxon>Tracheophyta</taxon>
        <taxon>Spermatophyta</taxon>
        <taxon>Pinopsida</taxon>
        <taxon>Pinidae</taxon>
        <taxon>Conifers II</taxon>
        <taxon>Cupressales</taxon>
        <taxon>Taxaceae</taxon>
        <taxon>Taxus</taxon>
    </lineage>
</organism>
<dbReference type="PANTHER" id="PTHR11439:SF463">
    <property type="entry name" value="REVERSE TRANSCRIPTASE TY1_COPIA-TYPE DOMAIN-CONTAINING PROTEIN"/>
    <property type="match status" value="1"/>
</dbReference>
<feature type="non-terminal residue" evidence="1">
    <location>
        <position position="1"/>
    </location>
</feature>
<evidence type="ECO:0000313" key="1">
    <source>
        <dbReference type="EMBL" id="KAH9300794.1"/>
    </source>
</evidence>
<protein>
    <recommendedName>
        <fullName evidence="3">Retrovirus-related Pol polyprotein from transposon TNT 1-94</fullName>
    </recommendedName>
</protein>
<name>A0AA38CQK7_TAXCH</name>
<dbReference type="PANTHER" id="PTHR11439">
    <property type="entry name" value="GAG-POL-RELATED RETROTRANSPOSON"/>
    <property type="match status" value="1"/>
</dbReference>
<sequence length="80" mass="9031">SDWADSIDDRHSTSGYLFCLGSSLVAWACKKQQAIALSSLEAEYRAVVTMSQQILWLRQLLTEFGFPQDSLTVLWCDNQS</sequence>
<evidence type="ECO:0008006" key="3">
    <source>
        <dbReference type="Google" id="ProtNLM"/>
    </source>
</evidence>
<dbReference type="Proteomes" id="UP000824469">
    <property type="component" value="Unassembled WGS sequence"/>
</dbReference>
<dbReference type="EMBL" id="JAHRHJ020000009">
    <property type="protein sequence ID" value="KAH9300794.1"/>
    <property type="molecule type" value="Genomic_DNA"/>
</dbReference>
<reference evidence="1 2" key="1">
    <citation type="journal article" date="2021" name="Nat. Plants">
        <title>The Taxus genome provides insights into paclitaxel biosynthesis.</title>
        <authorList>
            <person name="Xiong X."/>
            <person name="Gou J."/>
            <person name="Liao Q."/>
            <person name="Li Y."/>
            <person name="Zhou Q."/>
            <person name="Bi G."/>
            <person name="Li C."/>
            <person name="Du R."/>
            <person name="Wang X."/>
            <person name="Sun T."/>
            <person name="Guo L."/>
            <person name="Liang H."/>
            <person name="Lu P."/>
            <person name="Wu Y."/>
            <person name="Zhang Z."/>
            <person name="Ro D.K."/>
            <person name="Shang Y."/>
            <person name="Huang S."/>
            <person name="Yan J."/>
        </authorList>
    </citation>
    <scope>NUCLEOTIDE SEQUENCE [LARGE SCALE GENOMIC DNA]</scope>
    <source>
        <strain evidence="1">Ta-2019</strain>
    </source>
</reference>
<evidence type="ECO:0000313" key="2">
    <source>
        <dbReference type="Proteomes" id="UP000824469"/>
    </source>
</evidence>
<gene>
    <name evidence="1" type="ORF">KI387_012377</name>
</gene>
<feature type="non-terminal residue" evidence="1">
    <location>
        <position position="80"/>
    </location>
</feature>
<accession>A0AA38CQK7</accession>
<dbReference type="AlphaFoldDB" id="A0AA38CQK7"/>
<keyword evidence="2" id="KW-1185">Reference proteome</keyword>
<proteinExistence type="predicted"/>